<dbReference type="PANTHER" id="PTHR35024:SF4">
    <property type="entry name" value="POLYMER-FORMING CYTOSKELETAL PROTEIN"/>
    <property type="match status" value="1"/>
</dbReference>
<evidence type="ECO:0000256" key="2">
    <source>
        <dbReference type="SAM" id="MobiDB-lite"/>
    </source>
</evidence>
<dbReference type="EMBL" id="NJBN01000014">
    <property type="protein sequence ID" value="TKJ36932.1"/>
    <property type="molecule type" value="Genomic_DNA"/>
</dbReference>
<evidence type="ECO:0000256" key="1">
    <source>
        <dbReference type="ARBA" id="ARBA00044755"/>
    </source>
</evidence>
<dbReference type="InterPro" id="IPR007607">
    <property type="entry name" value="BacA/B"/>
</dbReference>
<proteinExistence type="inferred from homology"/>
<reference evidence="3 4" key="1">
    <citation type="submission" date="2017-06" db="EMBL/GenBank/DDBJ databases">
        <title>Novel microbial phyla capable of carbon fixation and sulfur reduction in deep-sea sediments.</title>
        <authorList>
            <person name="Huang J."/>
            <person name="Baker B."/>
            <person name="Wang Y."/>
        </authorList>
    </citation>
    <scope>NUCLEOTIDE SEQUENCE [LARGE SCALE GENOMIC DNA]</scope>
    <source>
        <strain evidence="3">B3_LCP</strain>
    </source>
</reference>
<dbReference type="Proteomes" id="UP000319619">
    <property type="component" value="Unassembled WGS sequence"/>
</dbReference>
<comment type="similarity">
    <text evidence="1">Belongs to the bactofilin family.</text>
</comment>
<sequence length="144" mass="15067">MLSMKSSSARSRNGSELGTIIGHEAIVEGKLTVKHAVRIDGRLNGELESSDTITVGSTGRIEGTLIGENIVVGGQVEGSLKSGGLITLEAGSRLTGDLEAARLVIIDGATFSGRSAMGTTERTRVEETPHRIQLSPEPETEPAE</sequence>
<evidence type="ECO:0008006" key="5">
    <source>
        <dbReference type="Google" id="ProtNLM"/>
    </source>
</evidence>
<feature type="region of interest" description="Disordered" evidence="2">
    <location>
        <begin position="115"/>
        <end position="144"/>
    </location>
</feature>
<name>A0A532UPV9_UNCL8</name>
<accession>A0A532UPV9</accession>
<dbReference type="Pfam" id="PF04519">
    <property type="entry name" value="Bactofilin"/>
    <property type="match status" value="1"/>
</dbReference>
<evidence type="ECO:0000313" key="4">
    <source>
        <dbReference type="Proteomes" id="UP000319619"/>
    </source>
</evidence>
<feature type="compositionally biased region" description="Basic and acidic residues" evidence="2">
    <location>
        <begin position="121"/>
        <end position="130"/>
    </location>
</feature>
<dbReference type="PANTHER" id="PTHR35024">
    <property type="entry name" value="HYPOTHETICAL CYTOSOLIC PROTEIN"/>
    <property type="match status" value="1"/>
</dbReference>
<gene>
    <name evidence="3" type="ORF">CEE37_14560</name>
</gene>
<evidence type="ECO:0000313" key="3">
    <source>
        <dbReference type="EMBL" id="TKJ36932.1"/>
    </source>
</evidence>
<dbReference type="AlphaFoldDB" id="A0A532UPV9"/>
<protein>
    <recommendedName>
        <fullName evidence="5">Cell shape determination protein CcmA</fullName>
    </recommendedName>
</protein>
<comment type="caution">
    <text evidence="3">The sequence shown here is derived from an EMBL/GenBank/DDBJ whole genome shotgun (WGS) entry which is preliminary data.</text>
</comment>
<organism evidence="3 4">
    <name type="scientific">candidate division LCP-89 bacterium B3_LCP</name>
    <dbReference type="NCBI Taxonomy" id="2012998"/>
    <lineage>
        <taxon>Bacteria</taxon>
        <taxon>Pseudomonadati</taxon>
        <taxon>Bacteria division LCP-89</taxon>
    </lineage>
</organism>